<dbReference type="Proteomes" id="UP001058074">
    <property type="component" value="Unassembled WGS sequence"/>
</dbReference>
<keyword evidence="2" id="KW-1185">Reference proteome</keyword>
<sequence>MDIIENIDNIRSNIPDNVKIIAVSKTKPIEDMQIVYNYGIKDFGENKVQELLKKYDCLPKDVRWHLLGHLQRNKVKYIVGKVDLIQSLDSIRLLDEIEKEFSKQGIIANALIQINIGRESQKYGILEEELETLLINIEKCSNVKIHGIMAIIPRNGETKNSFYFKRLYEIWNKLKLKQFKNISMDVLSMGMTHDYEDAIKEGSNMVRIGEGIFGKREYNL</sequence>
<evidence type="ECO:0000313" key="2">
    <source>
        <dbReference type="Proteomes" id="UP001058074"/>
    </source>
</evidence>
<evidence type="ECO:0000313" key="1">
    <source>
        <dbReference type="EMBL" id="GKX66125.1"/>
    </source>
</evidence>
<gene>
    <name evidence="1" type="ORF">rsdtw13_13830</name>
</gene>
<protein>
    <submittedName>
        <fullName evidence="1">YggS family pyridoxal phosphate enzyme</fullName>
    </submittedName>
</protein>
<reference evidence="1" key="1">
    <citation type="journal article" date="2025" name="Int. J. Syst. Evol. Microbiol.">
        <title>Inconstantimicrobium mannanitabidum sp. nov., a novel member of the family Clostridiaceae isolated from anoxic soil under the treatment of reductive soil disinfestation.</title>
        <authorList>
            <person name="Ueki A."/>
            <person name="Tonouchi A."/>
            <person name="Honma S."/>
            <person name="Kaku N."/>
            <person name="Ueki K."/>
        </authorList>
    </citation>
    <scope>NUCLEOTIDE SEQUENCE</scope>
    <source>
        <strain evidence="1">TW13</strain>
    </source>
</reference>
<dbReference type="EMBL" id="BROD01000001">
    <property type="protein sequence ID" value="GKX66125.1"/>
    <property type="molecule type" value="Genomic_DNA"/>
</dbReference>
<accession>A0ACB5RAR5</accession>
<comment type="caution">
    <text evidence="1">The sequence shown here is derived from an EMBL/GenBank/DDBJ whole genome shotgun (WGS) entry which is preliminary data.</text>
</comment>
<proteinExistence type="predicted"/>
<organism evidence="1 2">
    <name type="scientific">Inconstantimicrobium mannanitabidum</name>
    <dbReference type="NCBI Taxonomy" id="1604901"/>
    <lineage>
        <taxon>Bacteria</taxon>
        <taxon>Bacillati</taxon>
        <taxon>Bacillota</taxon>
        <taxon>Clostridia</taxon>
        <taxon>Eubacteriales</taxon>
        <taxon>Clostridiaceae</taxon>
        <taxon>Inconstantimicrobium</taxon>
    </lineage>
</organism>
<name>A0ACB5RAR5_9CLOT</name>